<evidence type="ECO:0000256" key="1">
    <source>
        <dbReference type="SAM" id="Phobius"/>
    </source>
</evidence>
<proteinExistence type="predicted"/>
<keyword evidence="2" id="KW-0732">Signal</keyword>
<sequence length="132" mass="14437">MRASELLMLLFIHFSHYTFQPFCRVLLPTKLTQVLLLTHDEGHVVRIEGGYESSAELDRLLAKRGGALQSEEVRGLDKPKLPLKWLGQMLALLVLAVALSLLALALVDRIGSASILDAANLTQPATHARADG</sequence>
<feature type="transmembrane region" description="Helical" evidence="1">
    <location>
        <begin position="85"/>
        <end position="107"/>
    </location>
</feature>
<dbReference type="AlphaFoldDB" id="A0A7S4B7U9"/>
<keyword evidence="1" id="KW-1133">Transmembrane helix</keyword>
<feature type="chain" id="PRO_5031024962" evidence="2">
    <location>
        <begin position="18"/>
        <end position="132"/>
    </location>
</feature>
<feature type="signal peptide" evidence="2">
    <location>
        <begin position="1"/>
        <end position="17"/>
    </location>
</feature>
<gene>
    <name evidence="3" type="ORF">PCAR00345_LOCUS9851</name>
</gene>
<keyword evidence="1" id="KW-0472">Membrane</keyword>
<dbReference type="EMBL" id="HBIZ01015909">
    <property type="protein sequence ID" value="CAE0757257.1"/>
    <property type="molecule type" value="Transcribed_RNA"/>
</dbReference>
<name>A0A7S4B7U9_CHRCT</name>
<accession>A0A7S4B7U9</accession>
<evidence type="ECO:0000313" key="3">
    <source>
        <dbReference type="EMBL" id="CAE0757257.1"/>
    </source>
</evidence>
<organism evidence="3">
    <name type="scientific">Chrysotila carterae</name>
    <name type="common">Marine alga</name>
    <name type="synonym">Syracosphaera carterae</name>
    <dbReference type="NCBI Taxonomy" id="13221"/>
    <lineage>
        <taxon>Eukaryota</taxon>
        <taxon>Haptista</taxon>
        <taxon>Haptophyta</taxon>
        <taxon>Prymnesiophyceae</taxon>
        <taxon>Isochrysidales</taxon>
        <taxon>Isochrysidaceae</taxon>
        <taxon>Chrysotila</taxon>
    </lineage>
</organism>
<evidence type="ECO:0000256" key="2">
    <source>
        <dbReference type="SAM" id="SignalP"/>
    </source>
</evidence>
<keyword evidence="1" id="KW-0812">Transmembrane</keyword>
<reference evidence="3" key="1">
    <citation type="submission" date="2021-01" db="EMBL/GenBank/DDBJ databases">
        <authorList>
            <person name="Corre E."/>
            <person name="Pelletier E."/>
            <person name="Niang G."/>
            <person name="Scheremetjew M."/>
            <person name="Finn R."/>
            <person name="Kale V."/>
            <person name="Holt S."/>
            <person name="Cochrane G."/>
            <person name="Meng A."/>
            <person name="Brown T."/>
            <person name="Cohen L."/>
        </authorList>
    </citation>
    <scope>NUCLEOTIDE SEQUENCE</scope>
    <source>
        <strain evidence="3">CCMP645</strain>
    </source>
</reference>
<protein>
    <submittedName>
        <fullName evidence="3">Uncharacterized protein</fullName>
    </submittedName>
</protein>